<proteinExistence type="predicted"/>
<evidence type="ECO:0000256" key="7">
    <source>
        <dbReference type="ARBA" id="ARBA00023136"/>
    </source>
</evidence>
<dbReference type="GO" id="GO:0000166">
    <property type="term" value="F:nucleotide binding"/>
    <property type="evidence" value="ECO:0007669"/>
    <property type="project" value="UniProtKB-KW"/>
</dbReference>
<keyword evidence="3 8" id="KW-0812">Transmembrane</keyword>
<evidence type="ECO:0000256" key="6">
    <source>
        <dbReference type="ARBA" id="ARBA00023118"/>
    </source>
</evidence>
<feature type="domain" description="Pycsar effector protein" evidence="9">
    <location>
        <begin position="23"/>
        <end position="179"/>
    </location>
</feature>
<evidence type="ECO:0000256" key="4">
    <source>
        <dbReference type="ARBA" id="ARBA00022741"/>
    </source>
</evidence>
<organism evidence="10 11">
    <name type="scientific">Fulvivirga sedimenti</name>
    <dbReference type="NCBI Taxonomy" id="2879465"/>
    <lineage>
        <taxon>Bacteria</taxon>
        <taxon>Pseudomonadati</taxon>
        <taxon>Bacteroidota</taxon>
        <taxon>Cytophagia</taxon>
        <taxon>Cytophagales</taxon>
        <taxon>Fulvivirgaceae</taxon>
        <taxon>Fulvivirga</taxon>
    </lineage>
</organism>
<evidence type="ECO:0000256" key="3">
    <source>
        <dbReference type="ARBA" id="ARBA00022692"/>
    </source>
</evidence>
<evidence type="ECO:0000256" key="2">
    <source>
        <dbReference type="ARBA" id="ARBA00022475"/>
    </source>
</evidence>
<feature type="transmembrane region" description="Helical" evidence="8">
    <location>
        <begin position="68"/>
        <end position="91"/>
    </location>
</feature>
<dbReference type="Pfam" id="PF18967">
    <property type="entry name" value="PycTM"/>
    <property type="match status" value="1"/>
</dbReference>
<keyword evidence="6" id="KW-0051">Antiviral defense</keyword>
<keyword evidence="11" id="KW-1185">Reference proteome</keyword>
<comment type="subcellular location">
    <subcellularLocation>
        <location evidence="1">Cell membrane</location>
    </subcellularLocation>
</comment>
<feature type="transmembrane region" description="Helical" evidence="8">
    <location>
        <begin position="164"/>
        <end position="181"/>
    </location>
</feature>
<dbReference type="GO" id="GO:0051607">
    <property type="term" value="P:defense response to virus"/>
    <property type="evidence" value="ECO:0007669"/>
    <property type="project" value="UniProtKB-KW"/>
</dbReference>
<sequence>MKDTGEKPVEENYEDVIHDPNNYWEQLERLEKLIRASELKAGVIFSFHSLVIGLFVDRLEYFQSIFKQNIVFVILTVIWILFVFMSIYYCFRCFTPRLELKYDKNVFFFRDAAYAFGDVKEYSKKLMKVCSSEHELYYQLSQQIHIESKIIDQKFSSVQKSLKFFALSFIAVILIIIFWAVRL</sequence>
<gene>
    <name evidence="10" type="ORF">LDX50_01210</name>
</gene>
<evidence type="ECO:0000313" key="11">
    <source>
        <dbReference type="Proteomes" id="UP001139409"/>
    </source>
</evidence>
<keyword evidence="2" id="KW-1003">Cell membrane</keyword>
<feature type="transmembrane region" description="Helical" evidence="8">
    <location>
        <begin position="39"/>
        <end position="56"/>
    </location>
</feature>
<protein>
    <submittedName>
        <fullName evidence="10">DUF5706 domain-containing protein</fullName>
    </submittedName>
</protein>
<evidence type="ECO:0000259" key="9">
    <source>
        <dbReference type="Pfam" id="PF18967"/>
    </source>
</evidence>
<keyword evidence="7 8" id="KW-0472">Membrane</keyword>
<dbReference type="RefSeq" id="WP_225696580.1">
    <property type="nucleotide sequence ID" value="NZ_JAIXNE010000001.1"/>
</dbReference>
<accession>A0A9X1HMB5</accession>
<evidence type="ECO:0000256" key="1">
    <source>
        <dbReference type="ARBA" id="ARBA00004236"/>
    </source>
</evidence>
<reference evidence="10" key="1">
    <citation type="submission" date="2021-09" db="EMBL/GenBank/DDBJ databases">
        <title>Fulvivirga sp. isolated from coastal sediment.</title>
        <authorList>
            <person name="Yu H."/>
        </authorList>
    </citation>
    <scope>NUCLEOTIDE SEQUENCE</scope>
    <source>
        <strain evidence="10">1062</strain>
    </source>
</reference>
<keyword evidence="4" id="KW-0547">Nucleotide-binding</keyword>
<comment type="caution">
    <text evidence="10">The sequence shown here is derived from an EMBL/GenBank/DDBJ whole genome shotgun (WGS) entry which is preliminary data.</text>
</comment>
<dbReference type="EMBL" id="JAIXNE010000001">
    <property type="protein sequence ID" value="MCA6073463.1"/>
    <property type="molecule type" value="Genomic_DNA"/>
</dbReference>
<dbReference type="InterPro" id="IPR043760">
    <property type="entry name" value="PycTM_dom"/>
</dbReference>
<dbReference type="AlphaFoldDB" id="A0A9X1HMB5"/>
<name>A0A9X1HMB5_9BACT</name>
<evidence type="ECO:0000256" key="8">
    <source>
        <dbReference type="SAM" id="Phobius"/>
    </source>
</evidence>
<dbReference type="GO" id="GO:0005886">
    <property type="term" value="C:plasma membrane"/>
    <property type="evidence" value="ECO:0007669"/>
    <property type="project" value="UniProtKB-SubCell"/>
</dbReference>
<keyword evidence="5 8" id="KW-1133">Transmembrane helix</keyword>
<evidence type="ECO:0000313" key="10">
    <source>
        <dbReference type="EMBL" id="MCA6073463.1"/>
    </source>
</evidence>
<evidence type="ECO:0000256" key="5">
    <source>
        <dbReference type="ARBA" id="ARBA00022989"/>
    </source>
</evidence>
<dbReference type="Proteomes" id="UP001139409">
    <property type="component" value="Unassembled WGS sequence"/>
</dbReference>